<dbReference type="InParanoid" id="G8JX73"/>
<dbReference type="AlphaFoldDB" id="G8JX73"/>
<organism evidence="1 2">
    <name type="scientific">Eremothecium cymbalariae (strain CBS 270.75 / DBVPG 7215 / KCTC 17166 / NRRL Y-17582)</name>
    <name type="common">Yeast</name>
    <dbReference type="NCBI Taxonomy" id="931890"/>
    <lineage>
        <taxon>Eukaryota</taxon>
        <taxon>Fungi</taxon>
        <taxon>Dikarya</taxon>
        <taxon>Ascomycota</taxon>
        <taxon>Saccharomycotina</taxon>
        <taxon>Saccharomycetes</taxon>
        <taxon>Saccharomycetales</taxon>
        <taxon>Saccharomycetaceae</taxon>
        <taxon>Eremothecium</taxon>
    </lineage>
</organism>
<dbReference type="OrthoDB" id="4032769at2759"/>
<dbReference type="RefSeq" id="XP_003648264.1">
    <property type="nucleotide sequence ID" value="XM_003648216.1"/>
</dbReference>
<proteinExistence type="predicted"/>
<dbReference type="EMBL" id="CP002504">
    <property type="protein sequence ID" value="AET41447.1"/>
    <property type="molecule type" value="Genomic_DNA"/>
</dbReference>
<evidence type="ECO:0000313" key="1">
    <source>
        <dbReference type="EMBL" id="AET41447.1"/>
    </source>
</evidence>
<dbReference type="Proteomes" id="UP000006790">
    <property type="component" value="Chromosome 8"/>
</dbReference>
<dbReference type="KEGG" id="erc:Ecym_8160"/>
<sequence length="141" mass="16527">MESVESIIKKLEDLNDICARRECKDVVLWNSLNRILHQTTQSMFQLVEQTPKFSRRDVYSRHSPFFNKWDKSESFRILPPIPSKSEQLCLGQEEDGGSNKWAVADLPLLEQLNNLRRLVNDSRCRNENQSRAEFASDEKKE</sequence>
<dbReference type="GeneID" id="11471500"/>
<gene>
    <name evidence="1" type="ordered locus">Ecym_8160</name>
</gene>
<evidence type="ECO:0000313" key="2">
    <source>
        <dbReference type="Proteomes" id="UP000006790"/>
    </source>
</evidence>
<accession>G8JX73</accession>
<dbReference type="HOGENOM" id="CLU_1825270_0_0_1"/>
<protein>
    <submittedName>
        <fullName evidence="1">Uncharacterized protein</fullName>
    </submittedName>
</protein>
<reference evidence="2" key="1">
    <citation type="journal article" date="2012" name="G3 (Bethesda)">
        <title>Pichia sorbitophila, an interspecies yeast hybrid reveals early steps of genome resolution following polyploidization.</title>
        <authorList>
            <person name="Leh Louis V."/>
            <person name="Despons L."/>
            <person name="Friedrich A."/>
            <person name="Martin T."/>
            <person name="Durrens P."/>
            <person name="Casaregola S."/>
            <person name="Neuveglise C."/>
            <person name="Fairhead C."/>
            <person name="Marck C."/>
            <person name="Cruz J.A."/>
            <person name="Straub M.L."/>
            <person name="Kugler V."/>
            <person name="Sacerdot C."/>
            <person name="Uzunov Z."/>
            <person name="Thierry A."/>
            <person name="Weiss S."/>
            <person name="Bleykasten C."/>
            <person name="De Montigny J."/>
            <person name="Jacques N."/>
            <person name="Jung P."/>
            <person name="Lemaire M."/>
            <person name="Mallet S."/>
            <person name="Morel G."/>
            <person name="Richard G.F."/>
            <person name="Sarkar A."/>
            <person name="Savel G."/>
            <person name="Schacherer J."/>
            <person name="Seret M.L."/>
            <person name="Talla E."/>
            <person name="Samson G."/>
            <person name="Jubin C."/>
            <person name="Poulain J."/>
            <person name="Vacherie B."/>
            <person name="Barbe V."/>
            <person name="Pelletier E."/>
            <person name="Sherman D.J."/>
            <person name="Westhof E."/>
            <person name="Weissenbach J."/>
            <person name="Baret P.V."/>
            <person name="Wincker P."/>
            <person name="Gaillardin C."/>
            <person name="Dujon B."/>
            <person name="Souciet J.L."/>
        </authorList>
    </citation>
    <scope>NUCLEOTIDE SEQUENCE [LARGE SCALE GENOMIC DNA]</scope>
    <source>
        <strain evidence="2">CBS 270.75 / DBVPG 7215 / KCTC 17166 / NRRL Y-17582</strain>
    </source>
</reference>
<keyword evidence="2" id="KW-1185">Reference proteome</keyword>
<name>G8JX73_ERECY</name>